<keyword evidence="4" id="KW-0067">ATP-binding</keyword>
<dbReference type="PANTHER" id="PTHR11782:SF127">
    <property type="entry name" value="NTPASE, ISOFORM F"/>
    <property type="match status" value="1"/>
</dbReference>
<feature type="active site" description="Proton acceptor" evidence="3">
    <location>
        <position position="142"/>
    </location>
</feature>
<evidence type="ECO:0000256" key="2">
    <source>
        <dbReference type="ARBA" id="ARBA00022801"/>
    </source>
</evidence>
<evidence type="ECO:0000256" key="1">
    <source>
        <dbReference type="ARBA" id="ARBA00009283"/>
    </source>
</evidence>
<evidence type="ECO:0000256" key="3">
    <source>
        <dbReference type="PIRSR" id="PIRSR600407-1"/>
    </source>
</evidence>
<sequence>MSVSLDWLLSLNGENVVSYVVIFDAGSTGSRARVYTLRSNASGGRLLVNEKAFSVEPGLSEFVSLPNESAEYLQPLLDRVKKCIPPKKWAETPIILRATAGLRLLPNETASAILESVAGVFNKSGFRLPVQGAVSILDGTDEGFFAWLSLQFLRGGSCLGKDLSTAPKTTSQAIFDLGGASFQLSNEGVHSLPSAYEGTQFFFAHSYLGLGLMTAMHSMLLRSSNLSAAESTRHLQSPCFPANTTVREFNAFFL</sequence>
<dbReference type="AlphaFoldDB" id="A0A3P6HBP9"/>
<dbReference type="OrthoDB" id="6372431at2759"/>
<organism evidence="5 6">
    <name type="scientific">Mesocestoides corti</name>
    <name type="common">Flatworm</name>
    <dbReference type="NCBI Taxonomy" id="53468"/>
    <lineage>
        <taxon>Eukaryota</taxon>
        <taxon>Metazoa</taxon>
        <taxon>Spiralia</taxon>
        <taxon>Lophotrochozoa</taxon>
        <taxon>Platyhelminthes</taxon>
        <taxon>Cestoda</taxon>
        <taxon>Eucestoda</taxon>
        <taxon>Cyclophyllidea</taxon>
        <taxon>Mesocestoididae</taxon>
        <taxon>Mesocestoides</taxon>
    </lineage>
</organism>
<accession>A0A3P6HBP9</accession>
<dbReference type="InterPro" id="IPR000407">
    <property type="entry name" value="GDA1_CD39_NTPase"/>
</dbReference>
<evidence type="ECO:0000313" key="6">
    <source>
        <dbReference type="Proteomes" id="UP000267029"/>
    </source>
</evidence>
<dbReference type="PANTHER" id="PTHR11782">
    <property type="entry name" value="ADENOSINE/GUANOSINE DIPHOSPHATASE"/>
    <property type="match status" value="1"/>
</dbReference>
<dbReference type="STRING" id="53468.A0A3P6HBP9"/>
<evidence type="ECO:0000256" key="4">
    <source>
        <dbReference type="PIRSR" id="PIRSR600407-2"/>
    </source>
</evidence>
<dbReference type="Gene3D" id="3.30.420.150">
    <property type="entry name" value="Exopolyphosphatase. Domain 2"/>
    <property type="match status" value="1"/>
</dbReference>
<evidence type="ECO:0000313" key="5">
    <source>
        <dbReference type="EMBL" id="VDD84044.1"/>
    </source>
</evidence>
<dbReference type="GO" id="GO:0005524">
    <property type="term" value="F:ATP binding"/>
    <property type="evidence" value="ECO:0007669"/>
    <property type="project" value="UniProtKB-KW"/>
</dbReference>
<dbReference type="Proteomes" id="UP000267029">
    <property type="component" value="Unassembled WGS sequence"/>
</dbReference>
<feature type="binding site" evidence="4">
    <location>
        <begin position="179"/>
        <end position="183"/>
    </location>
    <ligand>
        <name>ATP</name>
        <dbReference type="ChEBI" id="CHEBI:30616"/>
    </ligand>
</feature>
<protein>
    <submittedName>
        <fullName evidence="5">Uncharacterized protein</fullName>
    </submittedName>
</protein>
<gene>
    <name evidence="5" type="ORF">MCOS_LOCUS10047</name>
</gene>
<dbReference type="GO" id="GO:0016787">
    <property type="term" value="F:hydrolase activity"/>
    <property type="evidence" value="ECO:0007669"/>
    <property type="project" value="UniProtKB-KW"/>
</dbReference>
<keyword evidence="2" id="KW-0378">Hydrolase</keyword>
<dbReference type="EMBL" id="UXSR01005955">
    <property type="protein sequence ID" value="VDD84044.1"/>
    <property type="molecule type" value="Genomic_DNA"/>
</dbReference>
<proteinExistence type="inferred from homology"/>
<comment type="similarity">
    <text evidence="1">Belongs to the GDA1/CD39 NTPase family.</text>
</comment>
<reference evidence="5 6" key="1">
    <citation type="submission" date="2018-10" db="EMBL/GenBank/DDBJ databases">
        <authorList>
            <consortium name="Pathogen Informatics"/>
        </authorList>
    </citation>
    <scope>NUCLEOTIDE SEQUENCE [LARGE SCALE GENOMIC DNA]</scope>
</reference>
<keyword evidence="6" id="KW-1185">Reference proteome</keyword>
<dbReference type="Pfam" id="PF01150">
    <property type="entry name" value="GDA1_CD39"/>
    <property type="match status" value="1"/>
</dbReference>
<name>A0A3P6HBP9_MESCO</name>
<dbReference type="Gene3D" id="3.30.420.40">
    <property type="match status" value="1"/>
</dbReference>
<keyword evidence="4" id="KW-0547">Nucleotide-binding</keyword>